<organism evidence="3 4">
    <name type="scientific">Ignelater luminosus</name>
    <name type="common">Cucubano</name>
    <name type="synonym">Pyrophorus luminosus</name>
    <dbReference type="NCBI Taxonomy" id="2038154"/>
    <lineage>
        <taxon>Eukaryota</taxon>
        <taxon>Metazoa</taxon>
        <taxon>Ecdysozoa</taxon>
        <taxon>Arthropoda</taxon>
        <taxon>Hexapoda</taxon>
        <taxon>Insecta</taxon>
        <taxon>Pterygota</taxon>
        <taxon>Neoptera</taxon>
        <taxon>Endopterygota</taxon>
        <taxon>Coleoptera</taxon>
        <taxon>Polyphaga</taxon>
        <taxon>Elateriformia</taxon>
        <taxon>Elateroidea</taxon>
        <taxon>Elateridae</taxon>
        <taxon>Agrypninae</taxon>
        <taxon>Pyrophorini</taxon>
        <taxon>Ignelater</taxon>
    </lineage>
</organism>
<proteinExistence type="predicted"/>
<evidence type="ECO:0000259" key="2">
    <source>
        <dbReference type="Pfam" id="PF13843"/>
    </source>
</evidence>
<feature type="compositionally biased region" description="Basic and acidic residues" evidence="1">
    <location>
        <begin position="68"/>
        <end position="78"/>
    </location>
</feature>
<name>A0A8K0CB68_IGNLU</name>
<dbReference type="Proteomes" id="UP000801492">
    <property type="component" value="Unassembled WGS sequence"/>
</dbReference>
<feature type="region of interest" description="Disordered" evidence="1">
    <location>
        <begin position="61"/>
        <end position="127"/>
    </location>
</feature>
<feature type="compositionally biased region" description="Basic and acidic residues" evidence="1">
    <location>
        <begin position="95"/>
        <end position="109"/>
    </location>
</feature>
<feature type="domain" description="PiggyBac transposable element-derived protein" evidence="2">
    <location>
        <begin position="135"/>
        <end position="213"/>
    </location>
</feature>
<dbReference type="PANTHER" id="PTHR47018">
    <property type="entry name" value="CXC DOMAIN-CONTAINING PROTEIN-RELATED"/>
    <property type="match status" value="1"/>
</dbReference>
<dbReference type="EMBL" id="VTPC01090244">
    <property type="protein sequence ID" value="KAF2884048.1"/>
    <property type="molecule type" value="Genomic_DNA"/>
</dbReference>
<comment type="caution">
    <text evidence="3">The sequence shown here is derived from an EMBL/GenBank/DDBJ whole genome shotgun (WGS) entry which is preliminary data.</text>
</comment>
<evidence type="ECO:0000313" key="3">
    <source>
        <dbReference type="EMBL" id="KAF2884048.1"/>
    </source>
</evidence>
<sequence length="732" mass="82969">MGNNGRRQFLKRVNLDLIEKQSTMDCNKCYGGRIVRYKFMSDALSDLEASTSEKERDVVLLPPASGNKEIESDEKNIDNKALNGSNLPQEVPGEIEIHQTDSGEDENNKGNKSRKTQTSGKKSESLALQASMVEPPKIISYITEQTSFYARQDKNEHNFMVTKEDICHFLGLILISGYHNVPSENDYWFTAEDMQAPIFSKTMSRDNFRTIKSKNVAIFAEHEALPVTITRTLPCTNSTDLFESLVQNNGKYHKTCRNKYDNQAHGTFGRPKTQGEDSSCTSTRSSYSSSDLKQVCIFCDGSDGVLSAASTPGLGPTIHGHAVQLKDQTLIRKLTSTDIVAMEAKYHKPHYRSFLNRVRSFRRSSEQHQIPNSQQIVYGSVITELVRYMEDIHLCSEIAPVFKLNDLTKLVAQRMSNMGVPTTEQRLKESLLSFIPRLRTYVWWGSYPEDGSSRTGVRFSVVVDDQYHEQNNKIVKEDGGTIRILDNETALLKWMVAGPITSQLKGEFEKNLFPSGKRIRTLSKQHKNTKAFDDRFRRHVDQFIAVLNDPFEGNILVSVNSRKIIPEEDAVQMVKETYQIGTNTLLSALTPLNDQSIDIIPKNKVSVFISLVRKNTSAKEKIKNLRRDANIYCKLYVASQSRESDIKSFFAYENQPFPPSLSEVGRLRKPSNKQNVIACLEFEESGDMSSFTAMILNGAAVVHLLEANKCKTFADFYNFKFKPYIDHILHLE</sequence>
<gene>
    <name evidence="3" type="ORF">ILUMI_22166</name>
</gene>
<dbReference type="PANTHER" id="PTHR47018:SF4">
    <property type="match status" value="1"/>
</dbReference>
<protein>
    <recommendedName>
        <fullName evidence="2">PiggyBac transposable element-derived protein domain-containing protein</fullName>
    </recommendedName>
</protein>
<evidence type="ECO:0000313" key="4">
    <source>
        <dbReference type="Proteomes" id="UP000801492"/>
    </source>
</evidence>
<evidence type="ECO:0000256" key="1">
    <source>
        <dbReference type="SAM" id="MobiDB-lite"/>
    </source>
</evidence>
<dbReference type="InterPro" id="IPR029526">
    <property type="entry name" value="PGBD"/>
</dbReference>
<dbReference type="OrthoDB" id="6758100at2759"/>
<dbReference type="Pfam" id="PF13843">
    <property type="entry name" value="DDE_Tnp_1_7"/>
    <property type="match status" value="1"/>
</dbReference>
<keyword evidence="4" id="KW-1185">Reference proteome</keyword>
<accession>A0A8K0CB68</accession>
<dbReference type="AlphaFoldDB" id="A0A8K0CB68"/>
<reference evidence="3" key="1">
    <citation type="submission" date="2019-08" db="EMBL/GenBank/DDBJ databases">
        <title>The genome of the North American firefly Photinus pyralis.</title>
        <authorList>
            <consortium name="Photinus pyralis genome working group"/>
            <person name="Fallon T.R."/>
            <person name="Sander Lower S.E."/>
            <person name="Weng J.-K."/>
        </authorList>
    </citation>
    <scope>NUCLEOTIDE SEQUENCE</scope>
    <source>
        <strain evidence="3">TRF0915ILg1</strain>
        <tissue evidence="3">Whole body</tissue>
    </source>
</reference>